<dbReference type="VEuPathDB" id="VectorBase:ASIC022227"/>
<accession>A0A084WUT2</accession>
<protein>
    <submittedName>
        <fullName evidence="1 2">Uncharacterized protein</fullName>
    </submittedName>
</protein>
<dbReference type="EnsemblMetazoa" id="ASIC022227-RA">
    <property type="protein sequence ID" value="ASIC022227-PA"/>
    <property type="gene ID" value="ASIC022227"/>
</dbReference>
<dbReference type="AlphaFoldDB" id="A0A084WUT2"/>
<proteinExistence type="predicted"/>
<evidence type="ECO:0000313" key="3">
    <source>
        <dbReference type="Proteomes" id="UP000030765"/>
    </source>
</evidence>
<gene>
    <name evidence="1" type="ORF">ZHAS_00022227</name>
</gene>
<dbReference type="EMBL" id="ATLV01027125">
    <property type="status" value="NOT_ANNOTATED_CDS"/>
    <property type="molecule type" value="Genomic_DNA"/>
</dbReference>
<reference evidence="2" key="2">
    <citation type="submission" date="2020-05" db="UniProtKB">
        <authorList>
            <consortium name="EnsemblMetazoa"/>
        </authorList>
    </citation>
    <scope>IDENTIFICATION</scope>
</reference>
<sequence>MLLSRLGKDWGHLPAFASLSTRFPLDARFPIVRSRILRRRRRQQRRHQTTIINPRFTTHGSSFLVDPCAQPEAPSWCLGETDDKCRRLPANRFLSGQRFGFGWLGIIEMDGCCSDNAATTANWGAYPGVN</sequence>
<organism evidence="1">
    <name type="scientific">Anopheles sinensis</name>
    <name type="common">Mosquito</name>
    <dbReference type="NCBI Taxonomy" id="74873"/>
    <lineage>
        <taxon>Eukaryota</taxon>
        <taxon>Metazoa</taxon>
        <taxon>Ecdysozoa</taxon>
        <taxon>Arthropoda</taxon>
        <taxon>Hexapoda</taxon>
        <taxon>Insecta</taxon>
        <taxon>Pterygota</taxon>
        <taxon>Neoptera</taxon>
        <taxon>Endopterygota</taxon>
        <taxon>Diptera</taxon>
        <taxon>Nematocera</taxon>
        <taxon>Culicoidea</taxon>
        <taxon>Culicidae</taxon>
        <taxon>Anophelinae</taxon>
        <taxon>Anopheles</taxon>
    </lineage>
</organism>
<name>A0A084WUT2_ANOSI</name>
<evidence type="ECO:0000313" key="2">
    <source>
        <dbReference type="EnsemblMetazoa" id="ASIC022227-PA"/>
    </source>
</evidence>
<keyword evidence="3" id="KW-1185">Reference proteome</keyword>
<reference evidence="1 3" key="1">
    <citation type="journal article" date="2014" name="BMC Genomics">
        <title>Genome sequence of Anopheles sinensis provides insight into genetics basis of mosquito competence for malaria parasites.</title>
        <authorList>
            <person name="Zhou D."/>
            <person name="Zhang D."/>
            <person name="Ding G."/>
            <person name="Shi L."/>
            <person name="Hou Q."/>
            <person name="Ye Y."/>
            <person name="Xu Y."/>
            <person name="Zhou H."/>
            <person name="Xiong C."/>
            <person name="Li S."/>
            <person name="Yu J."/>
            <person name="Hong S."/>
            <person name="Yu X."/>
            <person name="Zou P."/>
            <person name="Chen C."/>
            <person name="Chang X."/>
            <person name="Wang W."/>
            <person name="Lv Y."/>
            <person name="Sun Y."/>
            <person name="Ma L."/>
            <person name="Shen B."/>
            <person name="Zhu C."/>
        </authorList>
    </citation>
    <scope>NUCLEOTIDE SEQUENCE [LARGE SCALE GENOMIC DNA]</scope>
</reference>
<dbReference type="EMBL" id="KE525423">
    <property type="protein sequence ID" value="KFB53976.1"/>
    <property type="molecule type" value="Genomic_DNA"/>
</dbReference>
<dbReference type="Proteomes" id="UP000030765">
    <property type="component" value="Unassembled WGS sequence"/>
</dbReference>
<evidence type="ECO:0000313" key="1">
    <source>
        <dbReference type="EMBL" id="KFB53976.1"/>
    </source>
</evidence>